<dbReference type="AlphaFoldDB" id="F0ZVM1"/>
<proteinExistence type="predicted"/>
<name>F0ZVM1_DICPU</name>
<sequence length="771" mass="91696">MDSLFYKVFHNKFLFYKIIKELKNLNSYENYKVVELFQRYSTAEQIIKNNIKKYQPSIEIYKNIKKDNQENFIFYQQLFTEHYQIYSSNSSELYKIIDNSNIVAFKSFVKVFNLNDNQVYESVKKFYTDGYILRSYPCMMLGQESPPKRERDITDYQGVKMLKYLLEVYHLSSTGFRLYYKIKNFIKLKLKSIIKLSNFIIKNRHLFENNQDNSLYYQNIRIKLKPININLITRNNLDFQIKQFSKEQLNSNFFGLLAKTTIPSSDKSLKNLLFSYYEISTFCIPPAEQRDLLRDVIEKSCKLKLNQFDIEEFLKVESTSLFKVFIYQHTEDMYWKSSCSGEPDQISLLEKHLNYIISSDEYLYPKLVGATIDLLKNGDQGTIEYLVQLKEKFSSFKIVLNQATNSDYVGLSITSKTILDFYFNNYKESNMFKEKSQIWKYVPIINSDFSTLEYYENQMKSLNKRFLVTNIEHNKEPNLKVDISTQDVIGEVEMDSILEKLLRAIKNPSVYQFDPDFDLSSYSNYLIKYFNSGDYEKKHLVFLLFKEISFKNNEPFNLSNVLQYSHPGLKNNFLNWIIDNYSVGNEKIISKKRKSSLGFDDENNIMEFISNFNISSNEEIQIRFKIGEDSFFNFLYTRGKYSEIFKLIIEGIMEINEPTQTGLYSWGSKFFKTFSNYKVEFLDLLINNLLYPKISNPKLLKTLQNWFNCFLSSAARNENIEFFDYINTCYTFNQIKSIFDKKEFLQINHFLLLYKSRVEIHDFVKKLADIK</sequence>
<dbReference type="InParanoid" id="F0ZVM1"/>
<evidence type="ECO:0000313" key="2">
    <source>
        <dbReference type="Proteomes" id="UP000001064"/>
    </source>
</evidence>
<keyword evidence="2" id="KW-1185">Reference proteome</keyword>
<dbReference type="Proteomes" id="UP000001064">
    <property type="component" value="Unassembled WGS sequence"/>
</dbReference>
<dbReference type="KEGG" id="dpp:DICPUDRAFT_99025"/>
<dbReference type="RefSeq" id="XP_003291470.1">
    <property type="nucleotide sequence ID" value="XM_003291422.1"/>
</dbReference>
<organism evidence="1 2">
    <name type="scientific">Dictyostelium purpureum</name>
    <name type="common">Slime mold</name>
    <dbReference type="NCBI Taxonomy" id="5786"/>
    <lineage>
        <taxon>Eukaryota</taxon>
        <taxon>Amoebozoa</taxon>
        <taxon>Evosea</taxon>
        <taxon>Eumycetozoa</taxon>
        <taxon>Dictyostelia</taxon>
        <taxon>Dictyosteliales</taxon>
        <taxon>Dictyosteliaceae</taxon>
        <taxon>Dictyostelium</taxon>
    </lineage>
</organism>
<dbReference type="InterPro" id="IPR051904">
    <property type="entry name" value="UPF0746_actin_org"/>
</dbReference>
<evidence type="ECO:0000313" key="1">
    <source>
        <dbReference type="EMBL" id="EGC32014.1"/>
    </source>
</evidence>
<accession>F0ZVM1</accession>
<dbReference type="PANTHER" id="PTHR32488:SF76">
    <property type="entry name" value="ANKYRIN REPEAT-CONTAINING PROTEIN-RELATED"/>
    <property type="match status" value="1"/>
</dbReference>
<dbReference type="VEuPathDB" id="AmoebaDB:DICPUDRAFT_99025"/>
<dbReference type="GeneID" id="10507647"/>
<dbReference type="EMBL" id="GL871217">
    <property type="protein sequence ID" value="EGC32014.1"/>
    <property type="molecule type" value="Genomic_DNA"/>
</dbReference>
<dbReference type="PANTHER" id="PTHR32488">
    <property type="entry name" value="UPF0746 PROTEIN DDB_G0280785-RELATED"/>
    <property type="match status" value="1"/>
</dbReference>
<gene>
    <name evidence="1" type="ORF">DICPUDRAFT_99025</name>
</gene>
<reference evidence="2" key="1">
    <citation type="journal article" date="2011" name="Genome Biol.">
        <title>Comparative genomics of the social amoebae Dictyostelium discoideum and Dictyostelium purpureum.</title>
        <authorList>
            <consortium name="US DOE Joint Genome Institute (JGI-PGF)"/>
            <person name="Sucgang R."/>
            <person name="Kuo A."/>
            <person name="Tian X."/>
            <person name="Salerno W."/>
            <person name="Parikh A."/>
            <person name="Feasley C.L."/>
            <person name="Dalin E."/>
            <person name="Tu H."/>
            <person name="Huang E."/>
            <person name="Barry K."/>
            <person name="Lindquist E."/>
            <person name="Shapiro H."/>
            <person name="Bruce D."/>
            <person name="Schmutz J."/>
            <person name="Salamov A."/>
            <person name="Fey P."/>
            <person name="Gaudet P."/>
            <person name="Anjard C."/>
            <person name="Babu M.M."/>
            <person name="Basu S."/>
            <person name="Bushmanova Y."/>
            <person name="van der Wel H."/>
            <person name="Katoh-Kurasawa M."/>
            <person name="Dinh C."/>
            <person name="Coutinho P.M."/>
            <person name="Saito T."/>
            <person name="Elias M."/>
            <person name="Schaap P."/>
            <person name="Kay R.R."/>
            <person name="Henrissat B."/>
            <person name="Eichinger L."/>
            <person name="Rivero F."/>
            <person name="Putnam N.H."/>
            <person name="West C.M."/>
            <person name="Loomis W.F."/>
            <person name="Chisholm R.L."/>
            <person name="Shaulsky G."/>
            <person name="Strassmann J.E."/>
            <person name="Queller D.C."/>
            <person name="Kuspa A."/>
            <person name="Grigoriev I.V."/>
        </authorList>
    </citation>
    <scope>NUCLEOTIDE SEQUENCE [LARGE SCALE GENOMIC DNA]</scope>
    <source>
        <strain evidence="2">QSDP1</strain>
    </source>
</reference>
<protein>
    <submittedName>
        <fullName evidence="1">Uncharacterized protein</fullName>
    </submittedName>
</protein>